<dbReference type="AlphaFoldDB" id="A0A7S8C3Y7"/>
<accession>A0A7S8C3Y7</accession>
<evidence type="ECO:0000256" key="12">
    <source>
        <dbReference type="ARBA" id="ARBA00025912"/>
    </source>
</evidence>
<comment type="subunit">
    <text evidence="12">Part of an enzyme complex containing four subunits: a flavoprotein, an iron-sulfur protein, plus two membrane-anchoring proteins, SdhC and SdhD. The complex can form homotrimers.</text>
</comment>
<comment type="function">
    <text evidence="2">Membrane-anchoring subunit of succinate dehydrogenase (SDH).</text>
</comment>
<organism evidence="14 15">
    <name type="scientific">Kaustia mangrovi</name>
    <dbReference type="NCBI Taxonomy" id="2593653"/>
    <lineage>
        <taxon>Bacteria</taxon>
        <taxon>Pseudomonadati</taxon>
        <taxon>Pseudomonadota</taxon>
        <taxon>Alphaproteobacteria</taxon>
        <taxon>Hyphomicrobiales</taxon>
        <taxon>Parvibaculaceae</taxon>
        <taxon>Kaustia</taxon>
    </lineage>
</organism>
<gene>
    <name evidence="14" type="primary">sdhC</name>
    <name evidence="14" type="ORF">HW532_09605</name>
</gene>
<dbReference type="KEGG" id="kmn:HW532_09605"/>
<keyword evidence="6" id="KW-0349">Heme</keyword>
<dbReference type="Pfam" id="PF01127">
    <property type="entry name" value="Sdh_cyt"/>
    <property type="match status" value="1"/>
</dbReference>
<feature type="transmembrane region" description="Helical" evidence="13">
    <location>
        <begin position="21"/>
        <end position="39"/>
    </location>
</feature>
<evidence type="ECO:0000313" key="14">
    <source>
        <dbReference type="EMBL" id="QPC42921.1"/>
    </source>
</evidence>
<evidence type="ECO:0000256" key="10">
    <source>
        <dbReference type="ARBA" id="ARBA00023004"/>
    </source>
</evidence>
<evidence type="ECO:0000313" key="15">
    <source>
        <dbReference type="Proteomes" id="UP000593594"/>
    </source>
</evidence>
<dbReference type="InterPro" id="IPR039023">
    <property type="entry name" value="SdhC_prok"/>
</dbReference>
<dbReference type="Proteomes" id="UP000593594">
    <property type="component" value="Chromosome"/>
</dbReference>
<evidence type="ECO:0000256" key="6">
    <source>
        <dbReference type="ARBA" id="ARBA00022617"/>
    </source>
</evidence>
<evidence type="ECO:0000256" key="1">
    <source>
        <dbReference type="ARBA" id="ARBA00001971"/>
    </source>
</evidence>
<keyword evidence="9 13" id="KW-1133">Transmembrane helix</keyword>
<evidence type="ECO:0000256" key="5">
    <source>
        <dbReference type="ARBA" id="ARBA00020076"/>
    </source>
</evidence>
<keyword evidence="15" id="KW-1185">Reference proteome</keyword>
<proteinExistence type="inferred from homology"/>
<dbReference type="NCBIfam" id="TIGR02970">
    <property type="entry name" value="succ_dehyd_cytB"/>
    <property type="match status" value="1"/>
</dbReference>
<comment type="similarity">
    <text evidence="4">Belongs to the cytochrome b560 family.</text>
</comment>
<feature type="transmembrane region" description="Helical" evidence="13">
    <location>
        <begin position="96"/>
        <end position="118"/>
    </location>
</feature>
<feature type="transmembrane region" description="Helical" evidence="13">
    <location>
        <begin position="59"/>
        <end position="84"/>
    </location>
</feature>
<evidence type="ECO:0000256" key="3">
    <source>
        <dbReference type="ARBA" id="ARBA00004370"/>
    </source>
</evidence>
<dbReference type="PANTHER" id="PTHR41910:SF1">
    <property type="entry name" value="SUCCINATE DEHYDROGENASE HYDROPHOBIC MEMBRANE ANCHOR SUBUNIT"/>
    <property type="match status" value="1"/>
</dbReference>
<dbReference type="SUPFAM" id="SSF81343">
    <property type="entry name" value="Fumarate reductase respiratory complex transmembrane subunits"/>
    <property type="match status" value="1"/>
</dbReference>
<dbReference type="InterPro" id="IPR034804">
    <property type="entry name" value="SQR/QFR_C/D"/>
</dbReference>
<dbReference type="RefSeq" id="WP_213164160.1">
    <property type="nucleotide sequence ID" value="NZ_CP058214.1"/>
</dbReference>
<dbReference type="PANTHER" id="PTHR41910">
    <property type="entry name" value="SUCCINATE DEHYDROGENASE 2 MEMBRANE SUBUNIT SDHC"/>
    <property type="match status" value="1"/>
</dbReference>
<dbReference type="InterPro" id="IPR000701">
    <property type="entry name" value="SuccDH_FuR_B_TM-su"/>
</dbReference>
<keyword evidence="8" id="KW-0479">Metal-binding</keyword>
<evidence type="ECO:0000256" key="2">
    <source>
        <dbReference type="ARBA" id="ARBA00004050"/>
    </source>
</evidence>
<evidence type="ECO:0000256" key="11">
    <source>
        <dbReference type="ARBA" id="ARBA00023136"/>
    </source>
</evidence>
<evidence type="ECO:0000256" key="9">
    <source>
        <dbReference type="ARBA" id="ARBA00022989"/>
    </source>
</evidence>
<dbReference type="GO" id="GO:0006099">
    <property type="term" value="P:tricarboxylic acid cycle"/>
    <property type="evidence" value="ECO:0007669"/>
    <property type="project" value="InterPro"/>
</dbReference>
<sequence>MRSAPRHHASYVAFVGHRLSGLALAIFLPLHFLALGLALEGREAFDGFLAYADMPLVKAAEWGLVVLLSVHLFFGVRLLALELLPWRRDDDLRTGWIGWGAGGAVAVGLIFLMGAFGFDAG</sequence>
<name>A0A7S8C3Y7_9HYPH</name>
<evidence type="ECO:0000256" key="13">
    <source>
        <dbReference type="SAM" id="Phobius"/>
    </source>
</evidence>
<comment type="cofactor">
    <cofactor evidence="1">
        <name>heme</name>
        <dbReference type="ChEBI" id="CHEBI:30413"/>
    </cofactor>
</comment>
<reference evidence="14 15" key="1">
    <citation type="submission" date="2020-06" db="EMBL/GenBank/DDBJ databases">
        <title>Genome sequence of 2 isolates from Red Sea Mangroves.</title>
        <authorList>
            <person name="Sefrji F."/>
            <person name="Michoud G."/>
            <person name="Merlino G."/>
            <person name="Daffonchio D."/>
        </authorList>
    </citation>
    <scope>NUCLEOTIDE SEQUENCE [LARGE SCALE GENOMIC DNA]</scope>
    <source>
        <strain evidence="14 15">R1DC25</strain>
    </source>
</reference>
<evidence type="ECO:0000256" key="7">
    <source>
        <dbReference type="ARBA" id="ARBA00022692"/>
    </source>
</evidence>
<comment type="subcellular location">
    <subcellularLocation>
        <location evidence="3">Membrane</location>
    </subcellularLocation>
</comment>
<dbReference type="EMBL" id="CP058214">
    <property type="protein sequence ID" value="QPC42921.1"/>
    <property type="molecule type" value="Genomic_DNA"/>
</dbReference>
<keyword evidence="7 13" id="KW-0812">Transmembrane</keyword>
<dbReference type="GO" id="GO:0046872">
    <property type="term" value="F:metal ion binding"/>
    <property type="evidence" value="ECO:0007669"/>
    <property type="project" value="UniProtKB-KW"/>
</dbReference>
<dbReference type="GO" id="GO:0016020">
    <property type="term" value="C:membrane"/>
    <property type="evidence" value="ECO:0007669"/>
    <property type="project" value="UniProtKB-SubCell"/>
</dbReference>
<dbReference type="GO" id="GO:0009055">
    <property type="term" value="F:electron transfer activity"/>
    <property type="evidence" value="ECO:0007669"/>
    <property type="project" value="InterPro"/>
</dbReference>
<evidence type="ECO:0000256" key="4">
    <source>
        <dbReference type="ARBA" id="ARBA00007244"/>
    </source>
</evidence>
<evidence type="ECO:0000256" key="8">
    <source>
        <dbReference type="ARBA" id="ARBA00022723"/>
    </source>
</evidence>
<keyword evidence="11 13" id="KW-0472">Membrane</keyword>
<dbReference type="InterPro" id="IPR014314">
    <property type="entry name" value="Succ_DH_cytb556"/>
</dbReference>
<protein>
    <recommendedName>
        <fullName evidence="5">Succinate dehydrogenase cytochrome b556 subunit</fullName>
    </recommendedName>
</protein>
<keyword evidence="10" id="KW-0408">Iron</keyword>
<dbReference type="Gene3D" id="1.20.1300.10">
    <property type="entry name" value="Fumarate reductase/succinate dehydrogenase, transmembrane subunit"/>
    <property type="match status" value="1"/>
</dbReference>